<dbReference type="Proteomes" id="UP000763505">
    <property type="component" value="Unassembled WGS sequence"/>
</dbReference>
<proteinExistence type="predicted"/>
<organism evidence="2 3">
    <name type="scientific">Aliicoccus persicus</name>
    <dbReference type="NCBI Taxonomy" id="930138"/>
    <lineage>
        <taxon>Bacteria</taxon>
        <taxon>Bacillati</taxon>
        <taxon>Bacillota</taxon>
        <taxon>Bacilli</taxon>
        <taxon>Bacillales</taxon>
        <taxon>Staphylococcaceae</taxon>
        <taxon>Aliicoccus</taxon>
    </lineage>
</organism>
<dbReference type="InterPro" id="IPR046878">
    <property type="entry name" value="Big_14"/>
</dbReference>
<name>A0A921DX53_9STAP</name>
<accession>A0A921DX53</accession>
<sequence length="157" mass="17329">MIKIIVFLLLAAGIFGSEPYESGEGNIEDDVVEDEEAGNEFIEVDIEESVVGTDTEGITFTVINNHESANLQGGAPYTLEYYDGEQWEDITPSDVFILIAYIIEPGGSHEFTHMILGEDEESLEPGDYRIIKNFSIADDNGDSESVDVIVPFEVVEE</sequence>
<reference evidence="2" key="2">
    <citation type="submission" date="2021-09" db="EMBL/GenBank/DDBJ databases">
        <authorList>
            <person name="Gilroy R."/>
        </authorList>
    </citation>
    <scope>NUCLEOTIDE SEQUENCE</scope>
    <source>
        <strain evidence="2">6019</strain>
    </source>
</reference>
<gene>
    <name evidence="2" type="ORF">K8V35_05440</name>
</gene>
<evidence type="ECO:0000313" key="2">
    <source>
        <dbReference type="EMBL" id="HJE19776.1"/>
    </source>
</evidence>
<comment type="caution">
    <text evidence="2">The sequence shown here is derived from an EMBL/GenBank/DDBJ whole genome shotgun (WGS) entry which is preliminary data.</text>
</comment>
<reference evidence="2" key="1">
    <citation type="journal article" date="2021" name="PeerJ">
        <title>Extensive microbial diversity within the chicken gut microbiome revealed by metagenomics and culture.</title>
        <authorList>
            <person name="Gilroy R."/>
            <person name="Ravi A."/>
            <person name="Getino M."/>
            <person name="Pursley I."/>
            <person name="Horton D.L."/>
            <person name="Alikhan N.F."/>
            <person name="Baker D."/>
            <person name="Gharbi K."/>
            <person name="Hall N."/>
            <person name="Watson M."/>
            <person name="Adriaenssens E.M."/>
            <person name="Foster-Nyarko E."/>
            <person name="Jarju S."/>
            <person name="Secka A."/>
            <person name="Antonio M."/>
            <person name="Oren A."/>
            <person name="Chaudhuri R.R."/>
            <person name="La Ragione R."/>
            <person name="Hildebrand F."/>
            <person name="Pallen M.J."/>
        </authorList>
    </citation>
    <scope>NUCLEOTIDE SEQUENCE</scope>
    <source>
        <strain evidence="2">6019</strain>
    </source>
</reference>
<dbReference type="Pfam" id="PF20251">
    <property type="entry name" value="Big_14"/>
    <property type="match status" value="1"/>
</dbReference>
<evidence type="ECO:0000313" key="3">
    <source>
        <dbReference type="Proteomes" id="UP000763505"/>
    </source>
</evidence>
<dbReference type="AlphaFoldDB" id="A0A921DX53"/>
<feature type="domain" description="Bacterial Ig-like" evidence="1">
    <location>
        <begin position="41"/>
        <end position="139"/>
    </location>
</feature>
<protein>
    <recommendedName>
        <fullName evidence="1">Bacterial Ig-like domain-containing protein</fullName>
    </recommendedName>
</protein>
<dbReference type="EMBL" id="DYYI01000058">
    <property type="protein sequence ID" value="HJE19776.1"/>
    <property type="molecule type" value="Genomic_DNA"/>
</dbReference>
<evidence type="ECO:0000259" key="1">
    <source>
        <dbReference type="Pfam" id="PF20251"/>
    </source>
</evidence>